<name>A0A1L0D732_9ASCO</name>
<evidence type="ECO:0000256" key="1">
    <source>
        <dbReference type="SAM" id="MobiDB-lite"/>
    </source>
</evidence>
<organism evidence="3 4">
    <name type="scientific">Sungouiella intermedia</name>
    <dbReference type="NCBI Taxonomy" id="45354"/>
    <lineage>
        <taxon>Eukaryota</taxon>
        <taxon>Fungi</taxon>
        <taxon>Dikarya</taxon>
        <taxon>Ascomycota</taxon>
        <taxon>Saccharomycotina</taxon>
        <taxon>Pichiomycetes</taxon>
        <taxon>Metschnikowiaceae</taxon>
        <taxon>Sungouiella</taxon>
    </lineage>
</organism>
<keyword evidence="2" id="KW-0732">Signal</keyword>
<accession>A0A1L0D732</accession>
<reference evidence="4" key="1">
    <citation type="submission" date="2016-10" db="EMBL/GenBank/DDBJ databases">
        <authorList>
            <person name="Geijer C."/>
            <person name="Jareborg N."/>
            <person name="Dainat J."/>
        </authorList>
    </citation>
    <scope>NUCLEOTIDE SEQUENCE [LARGE SCALE GENOMIC DNA]</scope>
    <source>
        <strain evidence="4">PYCC 4715</strain>
    </source>
</reference>
<evidence type="ECO:0000313" key="4">
    <source>
        <dbReference type="Proteomes" id="UP000182259"/>
    </source>
</evidence>
<proteinExistence type="predicted"/>
<sequence>MKLAILSMIATTLAAQGFNIITIRSGSQYQYQGLILNNDNVVVGSKGDTVDFVLNDDGTLGDTASKKWLTIKDSNFVLSDKSQDGFAINNGQLVYQSKANFGVCPSDNHIEYGVSCEGGLGLVLKVVGQKTVDTFTTGSSYTSTTTSKSTSKPTSTCTDDNNSGSGPTEAPSDVVPGKKFTLVAIHSGSQFQYTPIKKVDSHPHVFSVGGDEGSNLEVSFQDDKTSLVDSSGRGINLDSQTGELGNVAPFGRAPATPGFSIVDGDLAYNGGQGWSACPSGENKYSLALSECTGGTGIALKVIYI</sequence>
<dbReference type="AlphaFoldDB" id="A0A1L0D732"/>
<gene>
    <name evidence="3" type="ORF">SAMEA4029009_CIC11G00000002650</name>
</gene>
<feature type="compositionally biased region" description="Low complexity" evidence="1">
    <location>
        <begin position="138"/>
        <end position="158"/>
    </location>
</feature>
<evidence type="ECO:0000313" key="3">
    <source>
        <dbReference type="EMBL" id="SGZ51808.1"/>
    </source>
</evidence>
<dbReference type="EMBL" id="LT635765">
    <property type="protein sequence ID" value="SGZ51808.1"/>
    <property type="molecule type" value="Genomic_DNA"/>
</dbReference>
<feature type="region of interest" description="Disordered" evidence="1">
    <location>
        <begin position="138"/>
        <end position="174"/>
    </location>
</feature>
<protein>
    <submittedName>
        <fullName evidence="3">CIC11C00000002650</fullName>
    </submittedName>
</protein>
<feature type="chain" id="PRO_5013040982" evidence="2">
    <location>
        <begin position="16"/>
        <end position="304"/>
    </location>
</feature>
<dbReference type="Proteomes" id="UP000182259">
    <property type="component" value="Chromosome II"/>
</dbReference>
<evidence type="ECO:0000256" key="2">
    <source>
        <dbReference type="SAM" id="SignalP"/>
    </source>
</evidence>
<feature type="signal peptide" evidence="2">
    <location>
        <begin position="1"/>
        <end position="15"/>
    </location>
</feature>